<gene>
    <name evidence="4" type="ORF">HG535_0F06230</name>
</gene>
<dbReference type="PANTHER" id="PTHR37534:SF46">
    <property type="entry name" value="ZN(II)2CYS6 TRANSCRIPTION FACTOR (EUROFUNG)"/>
    <property type="match status" value="1"/>
</dbReference>
<name>A0A7H9B624_ZYGMR</name>
<dbReference type="InterPro" id="IPR036864">
    <property type="entry name" value="Zn2-C6_fun-type_DNA-bd_sf"/>
</dbReference>
<reference evidence="4 5" key="1">
    <citation type="submission" date="2020-07" db="EMBL/GenBank/DDBJ databases">
        <title>The yeast mating-type switching endonuclease HO is a domesticated member of an unorthodox homing genetic element family.</title>
        <authorList>
            <person name="Coughlan A.Y."/>
            <person name="Lombardi L."/>
            <person name="Braun-Galleani S."/>
            <person name="Martos A.R."/>
            <person name="Galeote V."/>
            <person name="Bigey F."/>
            <person name="Dequin S."/>
            <person name="Byrne K.P."/>
            <person name="Wolfe K.H."/>
        </authorList>
    </citation>
    <scope>NUCLEOTIDE SEQUENCE [LARGE SCALE GENOMIC DNA]</scope>
    <source>
        <strain evidence="4 5">NRRL Y-6702</strain>
    </source>
</reference>
<organism evidence="4 5">
    <name type="scientific">Zygotorulaspora mrakii</name>
    <name type="common">Zygosaccharomyces mrakii</name>
    <dbReference type="NCBI Taxonomy" id="42260"/>
    <lineage>
        <taxon>Eukaryota</taxon>
        <taxon>Fungi</taxon>
        <taxon>Dikarya</taxon>
        <taxon>Ascomycota</taxon>
        <taxon>Saccharomycotina</taxon>
        <taxon>Saccharomycetes</taxon>
        <taxon>Saccharomycetales</taxon>
        <taxon>Saccharomycetaceae</taxon>
        <taxon>Zygotorulaspora</taxon>
    </lineage>
</organism>
<sequence length="632" mass="72683">MEVKSKRGSLVLGHYPRKRSLTGCLTCRRRKKKCDETKSICNACRRNFLECEWPANSKRVDKKASPPKYGNHVIQDHRKASLSFHISRCNAAQFVKNERRTNWHFKKFSVNLRNGKLFQYNSNNLQFVEIDDFPTSSDEIDVMLDSSSTHQKAPLNANYSDSAPLLDTVSHHLDLQLESFIEIDVPLNAIVERPADSTSQYKVLADARAPQTVKFETLFQMCKKKEPVSEIEFTNVDMEKFLFYSCLRGYIPKMTTQYTHSSLTTEATFIPQVEKNVIMKEIFLCCGATYLAWNNVQKFQNISDELYSNCKLMICNYIGKNDNFADEDWLFAALQLLCNRDKNSLTGTSDDAAWHLVRAYDIIRLKYYGIKSSENIIINKLANPNLILQPLERTLIESFIYQFSVSVLFIQNFQGLPSPFKIFKILNVVLKCPVYNCEHVVDWMKNPILGSSLDSFEILAKLSFIGRTPWPLAEECIEQVTRLRSMCEFYTPAAPSKLMGGDHWCNFKINSLVGIITAKSCWLFATKLLNFMHFDLQDPTVQEYVDSILTSWRKIPVGHSVWGILSWSLLVTGVFVADQEQRATVLNYVDIWSERTHSYNSFKIASFLRRAWASDDAPSFIFDRTQLGNVSM</sequence>
<dbReference type="GO" id="GO:0000981">
    <property type="term" value="F:DNA-binding transcription factor activity, RNA polymerase II-specific"/>
    <property type="evidence" value="ECO:0007669"/>
    <property type="project" value="InterPro"/>
</dbReference>
<proteinExistence type="predicted"/>
<dbReference type="SUPFAM" id="SSF57701">
    <property type="entry name" value="Zn2/Cys6 DNA-binding domain"/>
    <property type="match status" value="1"/>
</dbReference>
<accession>A0A7H9B624</accession>
<keyword evidence="5" id="KW-1185">Reference proteome</keyword>
<dbReference type="GO" id="GO:0008270">
    <property type="term" value="F:zinc ion binding"/>
    <property type="evidence" value="ECO:0007669"/>
    <property type="project" value="InterPro"/>
</dbReference>
<dbReference type="PANTHER" id="PTHR37534">
    <property type="entry name" value="TRANSCRIPTIONAL ACTIVATOR PROTEIN UGA3"/>
    <property type="match status" value="1"/>
</dbReference>
<comment type="subcellular location">
    <subcellularLocation>
        <location evidence="1">Nucleus</location>
    </subcellularLocation>
</comment>
<dbReference type="Proteomes" id="UP000509704">
    <property type="component" value="Chromosome 6"/>
</dbReference>
<dbReference type="GeneID" id="59237869"/>
<dbReference type="Gene3D" id="4.10.240.10">
    <property type="entry name" value="Zn(2)-C6 fungal-type DNA-binding domain"/>
    <property type="match status" value="1"/>
</dbReference>
<dbReference type="OrthoDB" id="3598904at2759"/>
<dbReference type="EMBL" id="CP058609">
    <property type="protein sequence ID" value="QLG74111.1"/>
    <property type="molecule type" value="Genomic_DNA"/>
</dbReference>
<evidence type="ECO:0000256" key="2">
    <source>
        <dbReference type="ARBA" id="ARBA00023242"/>
    </source>
</evidence>
<feature type="domain" description="Zn(2)-C6 fungal-type" evidence="3">
    <location>
        <begin position="23"/>
        <end position="53"/>
    </location>
</feature>
<evidence type="ECO:0000256" key="1">
    <source>
        <dbReference type="ARBA" id="ARBA00004123"/>
    </source>
</evidence>
<dbReference type="GO" id="GO:0005634">
    <property type="term" value="C:nucleus"/>
    <property type="evidence" value="ECO:0007669"/>
    <property type="project" value="UniProtKB-SubCell"/>
</dbReference>
<evidence type="ECO:0000313" key="4">
    <source>
        <dbReference type="EMBL" id="QLG74111.1"/>
    </source>
</evidence>
<dbReference type="KEGG" id="zmk:HG535_0F06230"/>
<dbReference type="AlphaFoldDB" id="A0A7H9B624"/>
<dbReference type="PROSITE" id="PS00463">
    <property type="entry name" value="ZN2_CY6_FUNGAL_1"/>
    <property type="match status" value="1"/>
</dbReference>
<evidence type="ECO:0000313" key="5">
    <source>
        <dbReference type="Proteomes" id="UP000509704"/>
    </source>
</evidence>
<dbReference type="SMART" id="SM00066">
    <property type="entry name" value="GAL4"/>
    <property type="match status" value="1"/>
</dbReference>
<dbReference type="InterPro" id="IPR021858">
    <property type="entry name" value="Fun_TF"/>
</dbReference>
<dbReference type="Pfam" id="PF11951">
    <property type="entry name" value="Fungal_trans_2"/>
    <property type="match status" value="1"/>
</dbReference>
<protein>
    <recommendedName>
        <fullName evidence="3">Zn(2)-C6 fungal-type domain-containing protein</fullName>
    </recommendedName>
</protein>
<dbReference type="RefSeq" id="XP_037145836.1">
    <property type="nucleotide sequence ID" value="XM_037289941.1"/>
</dbReference>
<dbReference type="InterPro" id="IPR001138">
    <property type="entry name" value="Zn2Cys6_DnaBD"/>
</dbReference>
<dbReference type="CDD" id="cd00067">
    <property type="entry name" value="GAL4"/>
    <property type="match status" value="1"/>
</dbReference>
<dbReference type="Pfam" id="PF00172">
    <property type="entry name" value="Zn_clus"/>
    <property type="match status" value="1"/>
</dbReference>
<dbReference type="PROSITE" id="PS50048">
    <property type="entry name" value="ZN2_CY6_FUNGAL_2"/>
    <property type="match status" value="1"/>
</dbReference>
<keyword evidence="2" id="KW-0539">Nucleus</keyword>
<evidence type="ECO:0000259" key="3">
    <source>
        <dbReference type="PROSITE" id="PS50048"/>
    </source>
</evidence>